<dbReference type="RefSeq" id="WP_225362298.1">
    <property type="nucleotide sequence ID" value="NZ_BCMG01000003.1"/>
</dbReference>
<feature type="transmembrane region" description="Helical" evidence="7">
    <location>
        <begin position="107"/>
        <end position="126"/>
    </location>
</feature>
<name>A0A1Z5IH38_9LACO</name>
<evidence type="ECO:0000256" key="5">
    <source>
        <dbReference type="ARBA" id="ARBA00022989"/>
    </source>
</evidence>
<feature type="transmembrane region" description="Helical" evidence="7">
    <location>
        <begin position="41"/>
        <end position="61"/>
    </location>
</feature>
<accession>A0A1Z5IH38</accession>
<evidence type="ECO:0000256" key="7">
    <source>
        <dbReference type="SAM" id="Phobius"/>
    </source>
</evidence>
<evidence type="ECO:0000256" key="4">
    <source>
        <dbReference type="ARBA" id="ARBA00022692"/>
    </source>
</evidence>
<proteinExistence type="inferred from homology"/>
<comment type="caution">
    <text evidence="9">The sequence shown here is derived from an EMBL/GenBank/DDBJ whole genome shotgun (WGS) entry which is preliminary data.</text>
</comment>
<evidence type="ECO:0000256" key="1">
    <source>
        <dbReference type="ARBA" id="ARBA00004651"/>
    </source>
</evidence>
<organism evidence="9 10">
    <name type="scientific">Secundilactobacillus silagei JCM 19001</name>
    <dbReference type="NCBI Taxonomy" id="1302250"/>
    <lineage>
        <taxon>Bacteria</taxon>
        <taxon>Bacillati</taxon>
        <taxon>Bacillota</taxon>
        <taxon>Bacilli</taxon>
        <taxon>Lactobacillales</taxon>
        <taxon>Lactobacillaceae</taxon>
        <taxon>Secundilactobacillus</taxon>
    </lineage>
</organism>
<protein>
    <submittedName>
        <fullName evidence="9">DMT superfamily transporter inner membrane protein</fullName>
    </submittedName>
</protein>
<evidence type="ECO:0000256" key="6">
    <source>
        <dbReference type="ARBA" id="ARBA00023136"/>
    </source>
</evidence>
<dbReference type="InterPro" id="IPR000620">
    <property type="entry name" value="EamA_dom"/>
</dbReference>
<evidence type="ECO:0000259" key="8">
    <source>
        <dbReference type="Pfam" id="PF00892"/>
    </source>
</evidence>
<feature type="transmembrane region" description="Helical" evidence="7">
    <location>
        <begin position="250"/>
        <end position="268"/>
    </location>
</feature>
<dbReference type="PANTHER" id="PTHR42920:SF11">
    <property type="entry name" value="INNER MEMBRANE PROTEIN YTFF"/>
    <property type="match status" value="1"/>
</dbReference>
<feature type="transmembrane region" description="Helical" evidence="7">
    <location>
        <begin position="215"/>
        <end position="238"/>
    </location>
</feature>
<evidence type="ECO:0000313" key="9">
    <source>
        <dbReference type="EMBL" id="GAX00751.1"/>
    </source>
</evidence>
<feature type="domain" description="EamA" evidence="8">
    <location>
        <begin position="12"/>
        <end position="149"/>
    </location>
</feature>
<keyword evidence="6 7" id="KW-0472">Membrane</keyword>
<feature type="transmembrane region" description="Helical" evidence="7">
    <location>
        <begin position="133"/>
        <end position="150"/>
    </location>
</feature>
<gene>
    <name evidence="9" type="ORF">IWT126_00766</name>
</gene>
<feature type="transmembrane region" description="Helical" evidence="7">
    <location>
        <begin position="81"/>
        <end position="101"/>
    </location>
</feature>
<keyword evidence="10" id="KW-1185">Reference proteome</keyword>
<sequence length="297" mass="32248">MNTNVAHQSRRAIGFAILSAALYALYPPIAKVLVVSAPPAILAALLYLGTGIGMTALFPLIHHTKAGQQEVSLSRADIPALVVVIITNIFAGVLMNVGIKLTSAGNISLLSNFEIVATTCLALVFFHEHVSHRLAWAIGIITVASLLLSVNDVRQFSFSWGAIFAILATICWGFENNLTRVLSDKDPLQIVIVKGWGVGLGSMVVSVFWQEKWPTLGPTLILLLLGFFAFGVSIYFYILAQRYIGAAKTSAYYAVSPFIAVLISIVFLHESLSIHFVIALLLMVWGSYLITRDTLQS</sequence>
<feature type="transmembrane region" description="Helical" evidence="7">
    <location>
        <begin position="12"/>
        <end position="29"/>
    </location>
</feature>
<evidence type="ECO:0000313" key="10">
    <source>
        <dbReference type="Proteomes" id="UP000198402"/>
    </source>
</evidence>
<dbReference type="InterPro" id="IPR037185">
    <property type="entry name" value="EmrE-like"/>
</dbReference>
<keyword evidence="4 7" id="KW-0812">Transmembrane</keyword>
<dbReference type="InterPro" id="IPR051258">
    <property type="entry name" value="Diverse_Substrate_Transporter"/>
</dbReference>
<keyword evidence="5 7" id="KW-1133">Transmembrane helix</keyword>
<feature type="transmembrane region" description="Helical" evidence="7">
    <location>
        <begin position="274"/>
        <end position="291"/>
    </location>
</feature>
<keyword evidence="3" id="KW-1003">Cell membrane</keyword>
<evidence type="ECO:0000256" key="2">
    <source>
        <dbReference type="ARBA" id="ARBA00007362"/>
    </source>
</evidence>
<comment type="similarity">
    <text evidence="2">Belongs to the EamA transporter family.</text>
</comment>
<dbReference type="SUPFAM" id="SSF103481">
    <property type="entry name" value="Multidrug resistance efflux transporter EmrE"/>
    <property type="match status" value="2"/>
</dbReference>
<dbReference type="EMBL" id="BCMG01000003">
    <property type="protein sequence ID" value="GAX00751.1"/>
    <property type="molecule type" value="Genomic_DNA"/>
</dbReference>
<dbReference type="Proteomes" id="UP000198402">
    <property type="component" value="Unassembled WGS sequence"/>
</dbReference>
<feature type="domain" description="EamA" evidence="8">
    <location>
        <begin position="160"/>
        <end position="291"/>
    </location>
</feature>
<dbReference type="PANTHER" id="PTHR42920">
    <property type="entry name" value="OS03G0707200 PROTEIN-RELATED"/>
    <property type="match status" value="1"/>
</dbReference>
<dbReference type="Pfam" id="PF00892">
    <property type="entry name" value="EamA"/>
    <property type="match status" value="2"/>
</dbReference>
<dbReference type="GO" id="GO:0005886">
    <property type="term" value="C:plasma membrane"/>
    <property type="evidence" value="ECO:0007669"/>
    <property type="project" value="UniProtKB-SubCell"/>
</dbReference>
<feature type="transmembrane region" description="Helical" evidence="7">
    <location>
        <begin position="156"/>
        <end position="175"/>
    </location>
</feature>
<evidence type="ECO:0000256" key="3">
    <source>
        <dbReference type="ARBA" id="ARBA00022475"/>
    </source>
</evidence>
<comment type="subcellular location">
    <subcellularLocation>
        <location evidence="1">Cell membrane</location>
        <topology evidence="1">Multi-pass membrane protein</topology>
    </subcellularLocation>
</comment>
<dbReference type="AlphaFoldDB" id="A0A1Z5IH38"/>
<dbReference type="STRING" id="1302250.GCA_001313225_03201"/>
<feature type="transmembrane region" description="Helical" evidence="7">
    <location>
        <begin position="187"/>
        <end position="209"/>
    </location>
</feature>
<reference evidence="9 10" key="1">
    <citation type="submission" date="2015-11" db="EMBL/GenBank/DDBJ databases">
        <title>Draft genome sequences of new species of the genus Lactobacillus isolated from orchardgrass silage.</title>
        <authorList>
            <person name="Tohno M."/>
            <person name="Tanizawa Y."/>
            <person name="Arita M."/>
        </authorList>
    </citation>
    <scope>NUCLEOTIDE SEQUENCE [LARGE SCALE GENOMIC DNA]</scope>
    <source>
        <strain evidence="9 10">IWT126</strain>
    </source>
</reference>